<keyword evidence="3 4" id="KW-0597">Phosphoprotein</keyword>
<dbReference type="Gene3D" id="3.30.565.10">
    <property type="entry name" value="Histidine kinase-like ATPase, C-terminal domain"/>
    <property type="match status" value="1"/>
</dbReference>
<evidence type="ECO:0000256" key="1">
    <source>
        <dbReference type="ARBA" id="ARBA00000085"/>
    </source>
</evidence>
<dbReference type="InterPro" id="IPR004358">
    <property type="entry name" value="Sig_transdc_His_kin-like_C"/>
</dbReference>
<gene>
    <name evidence="9" type="ORF">GURASL_12630</name>
</gene>
<dbReference type="InterPro" id="IPR001875">
    <property type="entry name" value="DED_dom"/>
</dbReference>
<keyword evidence="9" id="KW-0418">Kinase</keyword>
<dbReference type="PRINTS" id="PR00344">
    <property type="entry name" value="BCTRLSENSOR"/>
</dbReference>
<dbReference type="PROSITE" id="PS50109">
    <property type="entry name" value="HIS_KIN"/>
    <property type="match status" value="1"/>
</dbReference>
<dbReference type="GO" id="GO:0016301">
    <property type="term" value="F:kinase activity"/>
    <property type="evidence" value="ECO:0007669"/>
    <property type="project" value="UniProtKB-KW"/>
</dbReference>
<evidence type="ECO:0000259" key="8">
    <source>
        <dbReference type="PROSITE" id="PS50168"/>
    </source>
</evidence>
<dbReference type="CDD" id="cd00156">
    <property type="entry name" value="REC"/>
    <property type="match status" value="1"/>
</dbReference>
<keyword evidence="5" id="KW-0175">Coiled coil</keyword>
<dbReference type="Proteomes" id="UP001317705">
    <property type="component" value="Chromosome"/>
</dbReference>
<dbReference type="InterPro" id="IPR001789">
    <property type="entry name" value="Sig_transdc_resp-reg_receiver"/>
</dbReference>
<dbReference type="RefSeq" id="WP_282002748.1">
    <property type="nucleotide sequence ID" value="NZ_AP027151.1"/>
</dbReference>
<dbReference type="InterPro" id="IPR005467">
    <property type="entry name" value="His_kinase_dom"/>
</dbReference>
<dbReference type="CDD" id="cd00075">
    <property type="entry name" value="HATPase"/>
    <property type="match status" value="1"/>
</dbReference>
<feature type="domain" description="Response regulatory" evidence="7">
    <location>
        <begin position="16"/>
        <end position="130"/>
    </location>
</feature>
<evidence type="ECO:0000259" key="7">
    <source>
        <dbReference type="PROSITE" id="PS50110"/>
    </source>
</evidence>
<dbReference type="InterPro" id="IPR036097">
    <property type="entry name" value="HisK_dim/P_sf"/>
</dbReference>
<dbReference type="Pfam" id="PF00512">
    <property type="entry name" value="HisKA"/>
    <property type="match status" value="1"/>
</dbReference>
<proteinExistence type="predicted"/>
<dbReference type="Gene3D" id="3.40.50.2300">
    <property type="match status" value="1"/>
</dbReference>
<feature type="coiled-coil region" evidence="5">
    <location>
        <begin position="132"/>
        <end position="184"/>
    </location>
</feature>
<keyword evidence="10" id="KW-1185">Reference proteome</keyword>
<evidence type="ECO:0000256" key="5">
    <source>
        <dbReference type="SAM" id="Coils"/>
    </source>
</evidence>
<dbReference type="Pfam" id="PF02518">
    <property type="entry name" value="HATPase_c"/>
    <property type="match status" value="1"/>
</dbReference>
<dbReference type="InterPro" id="IPR003594">
    <property type="entry name" value="HATPase_dom"/>
</dbReference>
<dbReference type="SUPFAM" id="SSF52172">
    <property type="entry name" value="CheY-like"/>
    <property type="match status" value="1"/>
</dbReference>
<dbReference type="PROSITE" id="PS50110">
    <property type="entry name" value="RESPONSE_REGULATORY"/>
    <property type="match status" value="1"/>
</dbReference>
<dbReference type="SMART" id="SM00387">
    <property type="entry name" value="HATPase_c"/>
    <property type="match status" value="1"/>
</dbReference>
<dbReference type="EMBL" id="AP027151">
    <property type="protein sequence ID" value="BDV42340.1"/>
    <property type="molecule type" value="Genomic_DNA"/>
</dbReference>
<dbReference type="PROSITE" id="PS50168">
    <property type="entry name" value="DED"/>
    <property type="match status" value="1"/>
</dbReference>
<evidence type="ECO:0000256" key="3">
    <source>
        <dbReference type="ARBA" id="ARBA00022553"/>
    </source>
</evidence>
<dbReference type="SUPFAM" id="SSF55874">
    <property type="entry name" value="ATPase domain of HSP90 chaperone/DNA topoisomerase II/histidine kinase"/>
    <property type="match status" value="1"/>
</dbReference>
<evidence type="ECO:0000256" key="4">
    <source>
        <dbReference type="PROSITE-ProRule" id="PRU00169"/>
    </source>
</evidence>
<dbReference type="SUPFAM" id="SSF47384">
    <property type="entry name" value="Homodimeric domain of signal transducing histidine kinase"/>
    <property type="match status" value="1"/>
</dbReference>
<accession>A0ABM8EIU4</accession>
<dbReference type="Gene3D" id="1.10.287.130">
    <property type="match status" value="1"/>
</dbReference>
<protein>
    <recommendedName>
        <fullName evidence="2">histidine kinase</fullName>
        <ecNumber evidence="2">2.7.13.3</ecNumber>
    </recommendedName>
</protein>
<dbReference type="EC" id="2.7.13.3" evidence="2"/>
<organism evidence="9 10">
    <name type="scientific">Geotalea uraniireducens</name>
    <dbReference type="NCBI Taxonomy" id="351604"/>
    <lineage>
        <taxon>Bacteria</taxon>
        <taxon>Pseudomonadati</taxon>
        <taxon>Thermodesulfobacteriota</taxon>
        <taxon>Desulfuromonadia</taxon>
        <taxon>Geobacterales</taxon>
        <taxon>Geobacteraceae</taxon>
        <taxon>Geotalea</taxon>
    </lineage>
</organism>
<evidence type="ECO:0000256" key="2">
    <source>
        <dbReference type="ARBA" id="ARBA00012438"/>
    </source>
</evidence>
<keyword evidence="9" id="KW-0808">Transferase</keyword>
<dbReference type="PANTHER" id="PTHR43547:SF2">
    <property type="entry name" value="HYBRID SIGNAL TRANSDUCTION HISTIDINE KINASE C"/>
    <property type="match status" value="1"/>
</dbReference>
<dbReference type="InterPro" id="IPR036890">
    <property type="entry name" value="HATPase_C_sf"/>
</dbReference>
<feature type="domain" description="Histidine kinase" evidence="6">
    <location>
        <begin position="193"/>
        <end position="399"/>
    </location>
</feature>
<name>A0ABM8EIU4_9BACT</name>
<evidence type="ECO:0000313" key="10">
    <source>
        <dbReference type="Proteomes" id="UP001317705"/>
    </source>
</evidence>
<feature type="domain" description="DED" evidence="8">
    <location>
        <begin position="166"/>
        <end position="244"/>
    </location>
</feature>
<sequence>MRMESPVTESTASKGTILIVDDERVILDLTSIVLRNRGYTIYTAGDAISGMRELEEYQPQLVLLDYMMPVVDGLTALKEIRQRFPDTYVIVFTGKGNEEIAVELMKAGASDYILKPFNNQDLIERIENVLRIRAVELKNRELLEERERLLSEIEEWNRQLEARVLEKTEALQRAQQEIVQSEKLASLGYLSAGMAHEIRNPLNSITLFAQLLKSGLDDPERLEYIDKILKEVDRIDDIMRKLLDASKRPRFQLSEVRIDKVIEATLEVFKPQTTLYHIAVRREFTRIPPPFQADSAEIEQIFTNLFLNAIHEMKEGGTLTVELDHDDRDILIRVADTGKGIPKEIVPKIFDPFFSTKSSGSGLGLAVVLRIVKTYNGRIGVEEGDRPGTTFVIRLPLVGS</sequence>
<feature type="modified residue" description="4-aspartylphosphate" evidence="4">
    <location>
        <position position="65"/>
    </location>
</feature>
<dbReference type="InterPro" id="IPR011006">
    <property type="entry name" value="CheY-like_superfamily"/>
</dbReference>
<evidence type="ECO:0000259" key="6">
    <source>
        <dbReference type="PROSITE" id="PS50109"/>
    </source>
</evidence>
<dbReference type="SMART" id="SM00448">
    <property type="entry name" value="REC"/>
    <property type="match status" value="1"/>
</dbReference>
<dbReference type="InterPro" id="IPR003661">
    <property type="entry name" value="HisK_dim/P_dom"/>
</dbReference>
<evidence type="ECO:0000313" key="9">
    <source>
        <dbReference type="EMBL" id="BDV42340.1"/>
    </source>
</evidence>
<dbReference type="Pfam" id="PF00072">
    <property type="entry name" value="Response_reg"/>
    <property type="match status" value="1"/>
</dbReference>
<dbReference type="SMART" id="SM00388">
    <property type="entry name" value="HisKA"/>
    <property type="match status" value="1"/>
</dbReference>
<dbReference type="PANTHER" id="PTHR43547">
    <property type="entry name" value="TWO-COMPONENT HISTIDINE KINASE"/>
    <property type="match status" value="1"/>
</dbReference>
<dbReference type="CDD" id="cd00082">
    <property type="entry name" value="HisKA"/>
    <property type="match status" value="1"/>
</dbReference>
<reference evidence="9 10" key="1">
    <citation type="submission" date="2022-12" db="EMBL/GenBank/DDBJ databases">
        <title>Polyphasic characterization of Geotalea uranireducens NIT-SL11 newly isolated from a complex of sewage sludge and microbially reduced graphene oxide.</title>
        <authorList>
            <person name="Xie L."/>
            <person name="Yoshida N."/>
            <person name="Meng L."/>
        </authorList>
    </citation>
    <scope>NUCLEOTIDE SEQUENCE [LARGE SCALE GENOMIC DNA]</scope>
    <source>
        <strain evidence="9 10">NIT-SL11</strain>
    </source>
</reference>
<comment type="catalytic activity">
    <reaction evidence="1">
        <text>ATP + protein L-histidine = ADP + protein N-phospho-L-histidine.</text>
        <dbReference type="EC" id="2.7.13.3"/>
    </reaction>
</comment>